<dbReference type="EMBL" id="CACRTO010000020">
    <property type="protein sequence ID" value="VYU36573.1"/>
    <property type="molecule type" value="Genomic_DNA"/>
</dbReference>
<dbReference type="PANTHER" id="PTHR11236:SF48">
    <property type="entry name" value="ISOCHORISMATE SYNTHASE MENF"/>
    <property type="match status" value="1"/>
</dbReference>
<dbReference type="AlphaFoldDB" id="A0A6N3EDJ9"/>
<protein>
    <recommendedName>
        <fullName evidence="3">Anthranilate synthase component 1</fullName>
    </recommendedName>
</protein>
<evidence type="ECO:0000256" key="3">
    <source>
        <dbReference type="ARBA" id="ARBA00020653"/>
    </source>
</evidence>
<reference evidence="11" key="1">
    <citation type="submission" date="2019-11" db="EMBL/GenBank/DDBJ databases">
        <authorList>
            <person name="Feng L."/>
        </authorList>
    </citation>
    <scope>NUCLEOTIDE SEQUENCE</scope>
    <source>
        <strain evidence="11">CTertiumLFYP3</strain>
    </source>
</reference>
<dbReference type="InterPro" id="IPR005801">
    <property type="entry name" value="ADC_synthase"/>
</dbReference>
<feature type="domain" description="Chorismate-utilising enzyme C-terminal" evidence="9">
    <location>
        <begin position="231"/>
        <end position="484"/>
    </location>
</feature>
<evidence type="ECO:0000256" key="8">
    <source>
        <dbReference type="ARBA" id="ARBA00047683"/>
    </source>
</evidence>
<keyword evidence="4" id="KW-0479">Metal-binding</keyword>
<proteinExistence type="predicted"/>
<dbReference type="Pfam" id="PF00425">
    <property type="entry name" value="Chorismate_bind"/>
    <property type="match status" value="1"/>
</dbReference>
<sequence length="494" mass="56495">MNRIVNISKEEFLKNKSENLTFSVISEYRGDEVTPIKIFNSLKGSNKFIFESGEKRNLEGRYSFISENSYLEIQGNDSDTIDKINNELNRNFNVESNQLPFKGGGIGYIGYNAVAFYEKTIKIDNEDKLNVPVVRFNFYKRYVAYDHFSSKLYIVNNIFQEDDKSYEEVLDSQNKYYKEFITSEVVIVEESNNCKKNNKDSCKHDNYKDKYEDIISQDNEEKNVFKYSDSDENFFSIVEEAKEHIKSGDIFQVVLSRRGIIRTEKSALEIYRSLREENPSPYMFLLDYKDYQVVGASPESLVSIKDGIITTNPIAGTRKRGHDVEEDLRLEEELKNDSKELAEHVMLVDLSRNDVGRVSEIGTVEVSSFMKIEKFSHVMHITSTVQGKLKDKNNQLKALFSCFPAGTVSGAPKIRAMQIINELEDLDRGIYSGAIGYASYGGNLEMCIAIRTIVLKDKIANIQAGAGIVYDSIAEKECEEVDNKLSILREVVLR</sequence>
<evidence type="ECO:0000313" key="11">
    <source>
        <dbReference type="EMBL" id="VYU36573.1"/>
    </source>
</evidence>
<dbReference type="GO" id="GO:0004049">
    <property type="term" value="F:anthranilate synthase activity"/>
    <property type="evidence" value="ECO:0007669"/>
    <property type="project" value="UniProtKB-EC"/>
</dbReference>
<comment type="cofactor">
    <cofactor evidence="1">
        <name>Mg(2+)</name>
        <dbReference type="ChEBI" id="CHEBI:18420"/>
    </cofactor>
</comment>
<accession>A0A6N3EDJ9</accession>
<dbReference type="InterPro" id="IPR006805">
    <property type="entry name" value="Anth_synth_I_N"/>
</dbReference>
<comment type="catalytic activity">
    <reaction evidence="8">
        <text>chorismate + L-glutamine = anthranilate + pyruvate + L-glutamate + H(+)</text>
        <dbReference type="Rhea" id="RHEA:21732"/>
        <dbReference type="ChEBI" id="CHEBI:15361"/>
        <dbReference type="ChEBI" id="CHEBI:15378"/>
        <dbReference type="ChEBI" id="CHEBI:16567"/>
        <dbReference type="ChEBI" id="CHEBI:29748"/>
        <dbReference type="ChEBI" id="CHEBI:29985"/>
        <dbReference type="ChEBI" id="CHEBI:58359"/>
        <dbReference type="EC" id="4.1.3.27"/>
    </reaction>
</comment>
<name>A0A6N3EDJ9_9CLOT</name>
<evidence type="ECO:0000259" key="10">
    <source>
        <dbReference type="Pfam" id="PF04715"/>
    </source>
</evidence>
<keyword evidence="6 11" id="KW-0456">Lyase</keyword>
<evidence type="ECO:0000259" key="9">
    <source>
        <dbReference type="Pfam" id="PF00425"/>
    </source>
</evidence>
<evidence type="ECO:0000256" key="1">
    <source>
        <dbReference type="ARBA" id="ARBA00001946"/>
    </source>
</evidence>
<evidence type="ECO:0000256" key="5">
    <source>
        <dbReference type="ARBA" id="ARBA00022842"/>
    </source>
</evidence>
<evidence type="ECO:0000256" key="2">
    <source>
        <dbReference type="ARBA" id="ARBA00011575"/>
    </source>
</evidence>
<dbReference type="GO" id="GO:0000162">
    <property type="term" value="P:L-tryptophan biosynthetic process"/>
    <property type="evidence" value="ECO:0007669"/>
    <property type="project" value="TreeGrafter"/>
</dbReference>
<dbReference type="RefSeq" id="WP_421755669.1">
    <property type="nucleotide sequence ID" value="NZ_CACRTO010000020.1"/>
</dbReference>
<dbReference type="PANTHER" id="PTHR11236">
    <property type="entry name" value="AMINOBENZOATE/ANTHRANILATE SYNTHASE"/>
    <property type="match status" value="1"/>
</dbReference>
<dbReference type="Gene3D" id="3.60.120.10">
    <property type="entry name" value="Anthranilate synthase"/>
    <property type="match status" value="1"/>
</dbReference>
<keyword evidence="5" id="KW-0460">Magnesium</keyword>
<dbReference type="PRINTS" id="PR00095">
    <property type="entry name" value="ANTSNTHASEI"/>
</dbReference>
<evidence type="ECO:0000256" key="6">
    <source>
        <dbReference type="ARBA" id="ARBA00023239"/>
    </source>
</evidence>
<dbReference type="InterPro" id="IPR019999">
    <property type="entry name" value="Anth_synth_I-like"/>
</dbReference>
<dbReference type="InterPro" id="IPR015890">
    <property type="entry name" value="Chorismate_C"/>
</dbReference>
<dbReference type="GO" id="GO:0046872">
    <property type="term" value="F:metal ion binding"/>
    <property type="evidence" value="ECO:0007669"/>
    <property type="project" value="UniProtKB-KW"/>
</dbReference>
<comment type="subunit">
    <text evidence="2">Heterotetramer consisting of two non-identical subunits: a beta subunit (TrpG) and a large alpha subunit (TrpE).</text>
</comment>
<comment type="function">
    <text evidence="7">Part of a heterotetrameric complex that catalyzes the two-step biosynthesis of anthranilate, an intermediate in the biosynthesis of L-tryptophan. In the first step, the glutamine-binding beta subunit (TrpG) of anthranilate synthase (AS) provides the glutamine amidotransferase activity which generates ammonia as a substrate that, along with chorismate, is used in the second step, catalyzed by the large alpha subunit of AS (TrpE) to produce anthranilate. In the absence of TrpG, TrpE can synthesize anthranilate directly from chorismate and high concentrations of ammonia.</text>
</comment>
<organism evidence="11">
    <name type="scientific">Clostridium tertium</name>
    <dbReference type="NCBI Taxonomy" id="1559"/>
    <lineage>
        <taxon>Bacteria</taxon>
        <taxon>Bacillati</taxon>
        <taxon>Bacillota</taxon>
        <taxon>Clostridia</taxon>
        <taxon>Eubacteriales</taxon>
        <taxon>Clostridiaceae</taxon>
        <taxon>Clostridium</taxon>
    </lineage>
</organism>
<dbReference type="SUPFAM" id="SSF56322">
    <property type="entry name" value="ADC synthase"/>
    <property type="match status" value="1"/>
</dbReference>
<feature type="domain" description="Anthranilate synthase component I N-terminal" evidence="10">
    <location>
        <begin position="31"/>
        <end position="154"/>
    </location>
</feature>
<evidence type="ECO:0000256" key="4">
    <source>
        <dbReference type="ARBA" id="ARBA00022723"/>
    </source>
</evidence>
<dbReference type="Pfam" id="PF04715">
    <property type="entry name" value="Anth_synt_I_N"/>
    <property type="match status" value="1"/>
</dbReference>
<gene>
    <name evidence="11" type="primary">trpE</name>
    <name evidence="11" type="ORF">CTLFYP3_02183</name>
</gene>
<evidence type="ECO:0000256" key="7">
    <source>
        <dbReference type="ARBA" id="ARBA00025634"/>
    </source>
</evidence>